<name>A0AAU7XFK2_9HYPH</name>
<dbReference type="InterPro" id="IPR009880">
    <property type="entry name" value="Glyoxal_oxidase_N"/>
</dbReference>
<dbReference type="SUPFAM" id="SSF50370">
    <property type="entry name" value="Ricin B-like lectins"/>
    <property type="match status" value="1"/>
</dbReference>
<feature type="signal peptide" evidence="3">
    <location>
        <begin position="1"/>
        <end position="26"/>
    </location>
</feature>
<dbReference type="PROSITE" id="PS50231">
    <property type="entry name" value="RICIN_B_LECTIN"/>
    <property type="match status" value="1"/>
</dbReference>
<gene>
    <name evidence="5" type="ORF">ABS361_10220</name>
</gene>
<dbReference type="SUPFAM" id="SSF81296">
    <property type="entry name" value="E set domains"/>
    <property type="match status" value="1"/>
</dbReference>
<dbReference type="InterPro" id="IPR011043">
    <property type="entry name" value="Gal_Oxase/kelch_b-propeller"/>
</dbReference>
<dbReference type="InterPro" id="IPR000772">
    <property type="entry name" value="Ricin_B_lectin"/>
</dbReference>
<feature type="region of interest" description="Disordered" evidence="2">
    <location>
        <begin position="162"/>
        <end position="182"/>
    </location>
</feature>
<dbReference type="Gene3D" id="2.60.40.10">
    <property type="entry name" value="Immunoglobulins"/>
    <property type="match status" value="1"/>
</dbReference>
<evidence type="ECO:0000256" key="2">
    <source>
        <dbReference type="SAM" id="MobiDB-lite"/>
    </source>
</evidence>
<dbReference type="InterPro" id="IPR006652">
    <property type="entry name" value="Kelch_1"/>
</dbReference>
<dbReference type="Pfam" id="PF07250">
    <property type="entry name" value="Glyoxal_oxid_N"/>
    <property type="match status" value="1"/>
</dbReference>
<protein>
    <submittedName>
        <fullName evidence="5">RICIN domain-containing protein</fullName>
    </submittedName>
</protein>
<dbReference type="Pfam" id="PF00652">
    <property type="entry name" value="Ricin_B_lectin"/>
    <property type="match status" value="1"/>
</dbReference>
<dbReference type="CDD" id="cd00161">
    <property type="entry name" value="beta-trefoil_Ricin-like"/>
    <property type="match status" value="1"/>
</dbReference>
<dbReference type="PANTHER" id="PTHR32208">
    <property type="entry name" value="SECRETED PROTEIN-RELATED"/>
    <property type="match status" value="1"/>
</dbReference>
<dbReference type="SUPFAM" id="SSF50965">
    <property type="entry name" value="Galactose oxidase, central domain"/>
    <property type="match status" value="1"/>
</dbReference>
<dbReference type="SMART" id="SM00458">
    <property type="entry name" value="RICIN"/>
    <property type="match status" value="1"/>
</dbReference>
<evidence type="ECO:0000256" key="3">
    <source>
        <dbReference type="SAM" id="SignalP"/>
    </source>
</evidence>
<dbReference type="InterPro" id="IPR037293">
    <property type="entry name" value="Gal_Oxidase_central_sf"/>
</dbReference>
<dbReference type="InterPro" id="IPR015202">
    <property type="entry name" value="GO-like_E_set"/>
</dbReference>
<keyword evidence="1 3" id="KW-0732">Signal</keyword>
<dbReference type="InterPro" id="IPR013783">
    <property type="entry name" value="Ig-like_fold"/>
</dbReference>
<dbReference type="Gene3D" id="2.130.10.80">
    <property type="entry name" value="Galactose oxidase/kelch, beta-propeller"/>
    <property type="match status" value="1"/>
</dbReference>
<organism evidence="5">
    <name type="scientific">Methyloraptor flagellatus</name>
    <dbReference type="NCBI Taxonomy" id="3162530"/>
    <lineage>
        <taxon>Bacteria</taxon>
        <taxon>Pseudomonadati</taxon>
        <taxon>Pseudomonadota</taxon>
        <taxon>Alphaproteobacteria</taxon>
        <taxon>Hyphomicrobiales</taxon>
        <taxon>Ancalomicrobiaceae</taxon>
        <taxon>Methyloraptor</taxon>
    </lineage>
</organism>
<dbReference type="KEGG" id="mflg:ABS361_10220"/>
<dbReference type="Pfam" id="PF09118">
    <property type="entry name" value="GO-like_E_set"/>
    <property type="match status" value="1"/>
</dbReference>
<dbReference type="RefSeq" id="WP_407051637.1">
    <property type="nucleotide sequence ID" value="NZ_CP158568.1"/>
</dbReference>
<dbReference type="CDD" id="cd02851">
    <property type="entry name" value="E_set_GO_C"/>
    <property type="match status" value="1"/>
</dbReference>
<dbReference type="InterPro" id="IPR035992">
    <property type="entry name" value="Ricin_B-like_lectins"/>
</dbReference>
<feature type="domain" description="Ricin B lectin" evidence="4">
    <location>
        <begin position="31"/>
        <end position="166"/>
    </location>
</feature>
<reference evidence="5" key="1">
    <citation type="submission" date="2024-06" db="EMBL/GenBank/DDBJ databases">
        <title>Methylostella associata gen. nov., sp. nov., a novel Ancalomicrobiaceae-affiliated facultatively methylotrophic bacteria that feed on methanotrophs of the genus Methylococcus.</title>
        <authorList>
            <person name="Saltykova V."/>
            <person name="Danilova O.V."/>
            <person name="Oshkin I.Y."/>
            <person name="Belova S.E."/>
            <person name="Pimenov N.V."/>
            <person name="Dedysh S.N."/>
        </authorList>
    </citation>
    <scope>NUCLEOTIDE SEQUENCE</scope>
    <source>
        <strain evidence="5">S20</strain>
    </source>
</reference>
<dbReference type="PANTHER" id="PTHR32208:SF56">
    <property type="entry name" value="GALACTOSE OXIDASE-RELATED"/>
    <property type="match status" value="1"/>
</dbReference>
<dbReference type="InterPro" id="IPR014756">
    <property type="entry name" value="Ig_E-set"/>
</dbReference>
<dbReference type="AlphaFoldDB" id="A0AAU7XFK2"/>
<sequence length="653" mass="67598">MKILKLLSALVAATLWLALASAPASAQTVPTGPVLLKVQHTGQCLDDYGWSRDDATPIVQWGCHGGANQQWRFEPVPGGYHVVNVFSGKCLDVYGAFTAAATNVIQYWCHSGPNQTWKVSYSGANWQLVAAHSNQCLDVFGGLADFGTKLIQWPCHGGANQQWKATNPDGSPIGGTAGGTSPLSTQGQWSARVSFPLVPVSASMLGNGKVMLWSGSGRTSFGGGNQTYSVLYDPDTGTMTSTLLTSPALEYFCEATSLLPDGRLLVTGGSNPATSSLMDTGGRFSNGPGVNISRGYAGQTLTSKGQVFVLGGSWSGGTGGKKGELYTPGGSWTLLPNILPDDFIIADPTGAYRGDNHMWLLAADDGWVFHAGPSKKMHWVNTSGSGAVSSAGQRGNADAMNGNAVLYDVGKILTLGGAPTYDNATPSNAAFTIDITGGAGRAPSVTQTGSMQYARTFLNSVVLPTGQVVAIGGQSAAGATPFSDANSALAAEVWDPSTGRFTTGASMTTPRNYHSVAMLLMDGRVLAAGGGLCNCASDHPDGEIYSPPYLFNKDGSAAQRPTISSAPASAARGERISVTAANAASFALVRMSSVTHSLNNDQRRVPLQVVAKNGDTATLQIPAANGVAIPGNYMLFALSATGTPSIAKVVNIR</sequence>
<dbReference type="SMART" id="SM00612">
    <property type="entry name" value="Kelch"/>
    <property type="match status" value="1"/>
</dbReference>
<feature type="chain" id="PRO_5043616510" evidence="3">
    <location>
        <begin position="27"/>
        <end position="653"/>
    </location>
</feature>
<dbReference type="EMBL" id="CP158568">
    <property type="protein sequence ID" value="XBY46543.1"/>
    <property type="molecule type" value="Genomic_DNA"/>
</dbReference>
<evidence type="ECO:0000256" key="1">
    <source>
        <dbReference type="ARBA" id="ARBA00022729"/>
    </source>
</evidence>
<dbReference type="Gene3D" id="2.80.10.50">
    <property type="match status" value="3"/>
</dbReference>
<accession>A0AAU7XFK2</accession>
<proteinExistence type="predicted"/>
<evidence type="ECO:0000259" key="4">
    <source>
        <dbReference type="SMART" id="SM00458"/>
    </source>
</evidence>
<evidence type="ECO:0000313" key="5">
    <source>
        <dbReference type="EMBL" id="XBY46543.1"/>
    </source>
</evidence>